<dbReference type="AlphaFoldDB" id="A0A3B3TCE5"/>
<evidence type="ECO:0000259" key="6">
    <source>
        <dbReference type="PROSITE" id="PS51720"/>
    </source>
</evidence>
<dbReference type="FunFam" id="3.40.50.300:FF:000366">
    <property type="entry name" value="GTPase, IMAP family member 2"/>
    <property type="match status" value="1"/>
</dbReference>
<sequence>MGAPAEIRIVLLGKTGSGKSSAGNVILGEEKFKAESSPNSVSTDCQTEEGNLNGRKITVTDTPGIFDTEKPEKDLKHSIISCLTECAPGPHVFILVMRVGRYTKEEKDSVKMILQNFGEEALKHTVVLFTHGEDLGKKMTIEEFAEKNKDLKALVDKCGGRVHVIDSTHWNKKVNGQDGQCEDLPKEMIKQKRAAGELQAVQAPEKINNLRFRFRLKQRSSTPDKDPSQGSGRPSSSGGNLGGSEYRSNSFQINQLLTTIDTIVRENGDRHYTNETLQATAKATKIEENRIKEELNERGEKAEEYEIKKQAREGVKANIWTSLTGMATGALLGALLGLPVGATIAVLLVGSLMLRTVFRAGAGVIAGTAGGAGAGVTAGTAGGAGAGVTAGTAGGAGAGVTAGTAGGAGAGGTAGTAGGAGVAIGTGVYVATRVLTAAGAIIGGAVGAKAAARADNVVEAAGNAAEAVVGGAWNMVKEVWEFSKKYE</sequence>
<keyword evidence="8" id="KW-1185">Reference proteome</keyword>
<dbReference type="PANTHER" id="PTHR10903:SF62">
    <property type="entry name" value="GTPASE IMAP FAMILY MEMBER 4-LIKE-RELATED"/>
    <property type="match status" value="1"/>
</dbReference>
<evidence type="ECO:0000256" key="4">
    <source>
        <dbReference type="SAM" id="MobiDB-lite"/>
    </source>
</evidence>
<dbReference type="Pfam" id="PF04548">
    <property type="entry name" value="AIG1"/>
    <property type="match status" value="1"/>
</dbReference>
<comment type="similarity">
    <text evidence="1">Belongs to the TRAFAC class TrmE-Era-EngA-EngB-Septin-like GTPase superfamily. AIG1/Toc34/Toc159-like paraseptin GTPase family. IAN subfamily.</text>
</comment>
<evidence type="ECO:0000256" key="2">
    <source>
        <dbReference type="ARBA" id="ARBA00022741"/>
    </source>
</evidence>
<dbReference type="STRING" id="1676925.ENSPKIP00000039981"/>
<evidence type="ECO:0000313" key="8">
    <source>
        <dbReference type="Proteomes" id="UP000261540"/>
    </source>
</evidence>
<accession>A0A3B3TCE5</accession>
<dbReference type="InterPro" id="IPR045058">
    <property type="entry name" value="GIMA/IAN/Toc"/>
</dbReference>
<dbReference type="PANTHER" id="PTHR10903">
    <property type="entry name" value="GTPASE, IMAP FAMILY MEMBER-RELATED"/>
    <property type="match status" value="1"/>
</dbReference>
<keyword evidence="5" id="KW-0472">Membrane</keyword>
<feature type="compositionally biased region" description="Low complexity" evidence="4">
    <location>
        <begin position="228"/>
        <end position="238"/>
    </location>
</feature>
<proteinExistence type="inferred from homology"/>
<keyword evidence="3" id="KW-0342">GTP-binding</keyword>
<feature type="transmembrane region" description="Helical" evidence="5">
    <location>
        <begin position="326"/>
        <end position="349"/>
    </location>
</feature>
<protein>
    <recommendedName>
        <fullName evidence="6">AIG1-type G domain-containing protein</fullName>
    </recommendedName>
</protein>
<dbReference type="GO" id="GO:0005525">
    <property type="term" value="F:GTP binding"/>
    <property type="evidence" value="ECO:0007669"/>
    <property type="project" value="UniProtKB-KW"/>
</dbReference>
<dbReference type="InterPro" id="IPR006703">
    <property type="entry name" value="G_AIG1"/>
</dbReference>
<evidence type="ECO:0000256" key="1">
    <source>
        <dbReference type="ARBA" id="ARBA00008535"/>
    </source>
</evidence>
<reference evidence="7" key="1">
    <citation type="submission" date="2025-08" db="UniProtKB">
        <authorList>
            <consortium name="Ensembl"/>
        </authorList>
    </citation>
    <scope>IDENTIFICATION</scope>
</reference>
<dbReference type="Gene3D" id="3.40.50.300">
    <property type="entry name" value="P-loop containing nucleotide triphosphate hydrolases"/>
    <property type="match status" value="2"/>
</dbReference>
<evidence type="ECO:0000256" key="3">
    <source>
        <dbReference type="ARBA" id="ARBA00023134"/>
    </source>
</evidence>
<keyword evidence="5" id="KW-1133">Transmembrane helix</keyword>
<dbReference type="GeneTree" id="ENSGT01150000286992"/>
<keyword evidence="2" id="KW-0547">Nucleotide-binding</keyword>
<name>A0A3B3TCE5_9TELE</name>
<dbReference type="SUPFAM" id="SSF52540">
    <property type="entry name" value="P-loop containing nucleoside triphosphate hydrolases"/>
    <property type="match status" value="1"/>
</dbReference>
<reference evidence="7" key="2">
    <citation type="submission" date="2025-09" db="UniProtKB">
        <authorList>
            <consortium name="Ensembl"/>
        </authorList>
    </citation>
    <scope>IDENTIFICATION</scope>
</reference>
<evidence type="ECO:0000313" key="7">
    <source>
        <dbReference type="Ensembl" id="ENSPKIP00000039981.1"/>
    </source>
</evidence>
<organism evidence="7 8">
    <name type="scientific">Paramormyrops kingsleyae</name>
    <dbReference type="NCBI Taxonomy" id="1676925"/>
    <lineage>
        <taxon>Eukaryota</taxon>
        <taxon>Metazoa</taxon>
        <taxon>Chordata</taxon>
        <taxon>Craniata</taxon>
        <taxon>Vertebrata</taxon>
        <taxon>Euteleostomi</taxon>
        <taxon>Actinopterygii</taxon>
        <taxon>Neopterygii</taxon>
        <taxon>Teleostei</taxon>
        <taxon>Osteoglossocephala</taxon>
        <taxon>Osteoglossomorpha</taxon>
        <taxon>Osteoglossiformes</taxon>
        <taxon>Mormyridae</taxon>
        <taxon>Paramormyrops</taxon>
    </lineage>
</organism>
<feature type="region of interest" description="Disordered" evidence="4">
    <location>
        <begin position="214"/>
        <end position="245"/>
    </location>
</feature>
<dbReference type="InterPro" id="IPR027417">
    <property type="entry name" value="P-loop_NTPase"/>
</dbReference>
<feature type="domain" description="AIG1-type G" evidence="6">
    <location>
        <begin position="4"/>
        <end position="206"/>
    </location>
</feature>
<evidence type="ECO:0000256" key="5">
    <source>
        <dbReference type="SAM" id="Phobius"/>
    </source>
</evidence>
<dbReference type="PROSITE" id="PS51720">
    <property type="entry name" value="G_AIG1"/>
    <property type="match status" value="1"/>
</dbReference>
<dbReference type="Proteomes" id="UP000261540">
    <property type="component" value="Unplaced"/>
</dbReference>
<keyword evidence="5" id="KW-0812">Transmembrane</keyword>
<dbReference type="Ensembl" id="ENSPKIT00000020995.1">
    <property type="protein sequence ID" value="ENSPKIP00000039981.1"/>
    <property type="gene ID" value="ENSPKIG00000017131.1"/>
</dbReference>